<dbReference type="PROSITE" id="PS51085">
    <property type="entry name" value="2FE2S_FER_2"/>
    <property type="match status" value="1"/>
</dbReference>
<dbReference type="InterPro" id="IPR036010">
    <property type="entry name" value="2Fe-2S_ferredoxin-like_sf"/>
</dbReference>
<dbReference type="Proteomes" id="UP000220629">
    <property type="component" value="Unassembled WGS sequence"/>
</dbReference>
<dbReference type="InterPro" id="IPR001041">
    <property type="entry name" value="2Fe-2S_ferredoxin-type"/>
</dbReference>
<dbReference type="GO" id="GO:0051536">
    <property type="term" value="F:iron-sulfur cluster binding"/>
    <property type="evidence" value="ECO:0007669"/>
    <property type="project" value="InterPro"/>
</dbReference>
<dbReference type="Gene3D" id="3.10.20.440">
    <property type="entry name" value="2Fe-2S iron-sulphur cluster binding domain, sarcosine oxidase, alpha subunit, N-terminal domain"/>
    <property type="match status" value="1"/>
</dbReference>
<reference evidence="4" key="1">
    <citation type="submission" date="2017-09" db="EMBL/GenBank/DDBJ databases">
        <title>FDA dAtabase for Regulatory Grade micrObial Sequences (FDA-ARGOS): Supporting development and validation of Infectious Disease Dx tests.</title>
        <authorList>
            <person name="Minogue T."/>
            <person name="Wolcott M."/>
            <person name="Wasieloski L."/>
            <person name="Aguilar W."/>
            <person name="Moore D."/>
            <person name="Tallon L."/>
            <person name="Sadzewicz L."/>
            <person name="Ott S."/>
            <person name="Zhao X."/>
            <person name="Nagaraj S."/>
            <person name="Vavikolanu K."/>
            <person name="Aluvathingal J."/>
            <person name="Nadendla S."/>
            <person name="Sichtig H."/>
        </authorList>
    </citation>
    <scope>NUCLEOTIDE SEQUENCE [LARGE SCALE GENOMIC DNA]</scope>
    <source>
        <strain evidence="4">FDAARGOS_390</strain>
    </source>
</reference>
<keyword evidence="1" id="KW-0560">Oxidoreductase</keyword>
<protein>
    <submittedName>
        <fullName evidence="3">Ferredoxin</fullName>
    </submittedName>
</protein>
<organism evidence="3 4">
    <name type="scientific">Burkholderia gladioli</name>
    <name type="common">Pseudomonas marginata</name>
    <name type="synonym">Phytomonas marginata</name>
    <dbReference type="NCBI Taxonomy" id="28095"/>
    <lineage>
        <taxon>Bacteria</taxon>
        <taxon>Pseudomonadati</taxon>
        <taxon>Pseudomonadota</taxon>
        <taxon>Betaproteobacteria</taxon>
        <taxon>Burkholderiales</taxon>
        <taxon>Burkholderiaceae</taxon>
        <taxon>Burkholderia</taxon>
    </lineage>
</organism>
<comment type="caution">
    <text evidence="3">The sequence shown here is derived from an EMBL/GenBank/DDBJ whole genome shotgun (WGS) entry which is preliminary data.</text>
</comment>
<accession>A0A2A7SDI9</accession>
<dbReference type="SUPFAM" id="SSF54292">
    <property type="entry name" value="2Fe-2S ferredoxin-like"/>
    <property type="match status" value="1"/>
</dbReference>
<name>A0A2A7SDI9_BURGA</name>
<dbReference type="GO" id="GO:0016491">
    <property type="term" value="F:oxidoreductase activity"/>
    <property type="evidence" value="ECO:0007669"/>
    <property type="project" value="UniProtKB-KW"/>
</dbReference>
<evidence type="ECO:0000313" key="4">
    <source>
        <dbReference type="Proteomes" id="UP000220629"/>
    </source>
</evidence>
<evidence type="ECO:0000259" key="2">
    <source>
        <dbReference type="PROSITE" id="PS51085"/>
    </source>
</evidence>
<sequence>MPDHNPGGTNLVEVEIRIDGQACRVPAGTSVAAALTIALGVRGTRASVRGMPRTMLCGMGICQECRVGIDGRAHVLACQTTCRDGMRIDTTWNPES</sequence>
<dbReference type="RefSeq" id="WP_098151670.1">
    <property type="nucleotide sequence ID" value="NZ_CADEXJ010000027.1"/>
</dbReference>
<dbReference type="Pfam" id="PF13510">
    <property type="entry name" value="Fer2_4"/>
    <property type="match status" value="1"/>
</dbReference>
<gene>
    <name evidence="3" type="ORF">CRM94_05440</name>
</gene>
<evidence type="ECO:0000313" key="3">
    <source>
        <dbReference type="EMBL" id="PEH41641.1"/>
    </source>
</evidence>
<dbReference type="EMBL" id="PDDY01000001">
    <property type="protein sequence ID" value="PEH41641.1"/>
    <property type="molecule type" value="Genomic_DNA"/>
</dbReference>
<dbReference type="InterPro" id="IPR042204">
    <property type="entry name" value="2Fe-2S-bd_N"/>
</dbReference>
<proteinExistence type="predicted"/>
<feature type="domain" description="2Fe-2S ferredoxin-type" evidence="2">
    <location>
        <begin position="12"/>
        <end position="94"/>
    </location>
</feature>
<dbReference type="AlphaFoldDB" id="A0A2A7SDI9"/>
<evidence type="ECO:0000256" key="1">
    <source>
        <dbReference type="ARBA" id="ARBA00023002"/>
    </source>
</evidence>